<dbReference type="InterPro" id="IPR013805">
    <property type="entry name" value="GrpE_CC"/>
</dbReference>
<dbReference type="AlphaFoldDB" id="A0A7G7W509"/>
<comment type="function">
    <text evidence="3 4">Participates actively in the response to hyperosmotic and heat shock by preventing the aggregation of stress-denatured proteins, in association with DnaK and GrpE. It is the nucleotide exchange factor for DnaK and may function as a thermosensor. Unfolded proteins bind initially to DnaJ; upon interaction with the DnaJ-bound protein, DnaK hydrolyzes its bound ATP, resulting in the formation of a stable complex. GrpE releases ADP from DnaK; ATP binding to DnaK triggers the release of the substrate protein, thus completing the reaction cycle. Several rounds of ATP-dependent interactions between DnaJ, DnaK and GrpE are required for fully efficient folding.</text>
</comment>
<dbReference type="CDD" id="cd00446">
    <property type="entry name" value="GrpE"/>
    <property type="match status" value="1"/>
</dbReference>
<comment type="subcellular location">
    <subcellularLocation>
        <location evidence="3">Cytoplasm</location>
    </subcellularLocation>
</comment>
<name>A0A7G7W509_9BACT</name>
<dbReference type="GO" id="GO:0051087">
    <property type="term" value="F:protein-folding chaperone binding"/>
    <property type="evidence" value="ECO:0007669"/>
    <property type="project" value="InterPro"/>
</dbReference>
<feature type="region of interest" description="Disordered" evidence="6">
    <location>
        <begin position="1"/>
        <end position="58"/>
    </location>
</feature>
<dbReference type="PRINTS" id="PR00773">
    <property type="entry name" value="GRPEPROTEIN"/>
</dbReference>
<evidence type="ECO:0000256" key="6">
    <source>
        <dbReference type="SAM" id="MobiDB-lite"/>
    </source>
</evidence>
<dbReference type="GO" id="GO:0005737">
    <property type="term" value="C:cytoplasm"/>
    <property type="evidence" value="ECO:0007669"/>
    <property type="project" value="UniProtKB-SubCell"/>
</dbReference>
<keyword evidence="2 3" id="KW-0143">Chaperone</keyword>
<evidence type="ECO:0000256" key="1">
    <source>
        <dbReference type="ARBA" id="ARBA00009054"/>
    </source>
</evidence>
<reference evidence="7 8" key="1">
    <citation type="submission" date="2020-08" db="EMBL/GenBank/DDBJ databases">
        <title>Hymenobacter sp. S2-20-2 genome sequencing.</title>
        <authorList>
            <person name="Jin L."/>
        </authorList>
    </citation>
    <scope>NUCLEOTIDE SEQUENCE [LARGE SCALE GENOMIC DNA]</scope>
    <source>
        <strain evidence="7 8">S2-20-2</strain>
    </source>
</reference>
<dbReference type="InterPro" id="IPR009012">
    <property type="entry name" value="GrpE_head"/>
</dbReference>
<dbReference type="GO" id="GO:0042803">
    <property type="term" value="F:protein homodimerization activity"/>
    <property type="evidence" value="ECO:0007669"/>
    <property type="project" value="InterPro"/>
</dbReference>
<dbReference type="Proteomes" id="UP000515489">
    <property type="component" value="Chromosome"/>
</dbReference>
<sequence length="198" mass="21743">MADDKNTQPTDDTQLDQNGAPADHVAGELTEEPNAPEIGEVEGSEGAPKAASSKTDAELADLKDKYLRLAAEFENYKRRTTKERADLFKSANQELMVALLPVLDDFDRARHHTKDTDDANAVRESIDIIHSKLQKTLNQKGLAPMEAKGGAFDPDLHEAITQIPAPSEELKGKIVDEVEKGYYLGDKVIRHAKVVLGQ</sequence>
<evidence type="ECO:0000256" key="5">
    <source>
        <dbReference type="RuleBase" id="RU004478"/>
    </source>
</evidence>
<dbReference type="PROSITE" id="PS01071">
    <property type="entry name" value="GRPE"/>
    <property type="match status" value="1"/>
</dbReference>
<keyword evidence="3 4" id="KW-0346">Stress response</keyword>
<dbReference type="HAMAP" id="MF_01151">
    <property type="entry name" value="GrpE"/>
    <property type="match status" value="1"/>
</dbReference>
<dbReference type="GO" id="GO:0006457">
    <property type="term" value="P:protein folding"/>
    <property type="evidence" value="ECO:0007669"/>
    <property type="project" value="InterPro"/>
</dbReference>
<dbReference type="KEGG" id="hsk:H4317_14985"/>
<dbReference type="GO" id="GO:0000774">
    <property type="term" value="F:adenyl-nucleotide exchange factor activity"/>
    <property type="evidence" value="ECO:0007669"/>
    <property type="project" value="InterPro"/>
</dbReference>
<dbReference type="Gene3D" id="3.90.20.20">
    <property type="match status" value="1"/>
</dbReference>
<keyword evidence="8" id="KW-1185">Reference proteome</keyword>
<protein>
    <recommendedName>
        <fullName evidence="3 4">Protein GrpE</fullName>
    </recommendedName>
    <alternativeName>
        <fullName evidence="3">HSP-70 cofactor</fullName>
    </alternativeName>
</protein>
<evidence type="ECO:0000256" key="4">
    <source>
        <dbReference type="RuleBase" id="RU000639"/>
    </source>
</evidence>
<evidence type="ECO:0000256" key="3">
    <source>
        <dbReference type="HAMAP-Rule" id="MF_01151"/>
    </source>
</evidence>
<evidence type="ECO:0000256" key="2">
    <source>
        <dbReference type="ARBA" id="ARBA00023186"/>
    </source>
</evidence>
<dbReference type="PANTHER" id="PTHR21237:SF23">
    <property type="entry name" value="GRPE PROTEIN HOMOLOG, MITOCHONDRIAL"/>
    <property type="match status" value="1"/>
</dbReference>
<organism evidence="7 8">
    <name type="scientific">Hymenobacter sediminicola</name>
    <dbReference type="NCBI Taxonomy" id="2761579"/>
    <lineage>
        <taxon>Bacteria</taxon>
        <taxon>Pseudomonadati</taxon>
        <taxon>Bacteroidota</taxon>
        <taxon>Cytophagia</taxon>
        <taxon>Cytophagales</taxon>
        <taxon>Hymenobacteraceae</taxon>
        <taxon>Hymenobacter</taxon>
    </lineage>
</organism>
<feature type="compositionally biased region" description="Polar residues" evidence="6">
    <location>
        <begin position="7"/>
        <end position="17"/>
    </location>
</feature>
<comment type="subunit">
    <text evidence="3">Homodimer.</text>
</comment>
<dbReference type="RefSeq" id="WP_185887382.1">
    <property type="nucleotide sequence ID" value="NZ_CP060202.1"/>
</dbReference>
<dbReference type="Gene3D" id="2.30.22.10">
    <property type="entry name" value="Head domain of nucleotide exchange factor GrpE"/>
    <property type="match status" value="1"/>
</dbReference>
<dbReference type="PANTHER" id="PTHR21237">
    <property type="entry name" value="GRPE PROTEIN"/>
    <property type="match status" value="1"/>
</dbReference>
<dbReference type="Pfam" id="PF01025">
    <property type="entry name" value="GrpE"/>
    <property type="match status" value="1"/>
</dbReference>
<proteinExistence type="inferred from homology"/>
<dbReference type="InterPro" id="IPR000740">
    <property type="entry name" value="GrpE"/>
</dbReference>
<dbReference type="SUPFAM" id="SSF58014">
    <property type="entry name" value="Coiled-coil domain of nucleotide exchange factor GrpE"/>
    <property type="match status" value="1"/>
</dbReference>
<gene>
    <name evidence="3" type="primary">grpE</name>
    <name evidence="7" type="ORF">H4317_14985</name>
</gene>
<evidence type="ECO:0000313" key="7">
    <source>
        <dbReference type="EMBL" id="QNH61452.1"/>
    </source>
</evidence>
<dbReference type="GO" id="GO:0051082">
    <property type="term" value="F:unfolded protein binding"/>
    <property type="evidence" value="ECO:0007669"/>
    <property type="project" value="TreeGrafter"/>
</dbReference>
<accession>A0A7G7W509</accession>
<dbReference type="EMBL" id="CP060202">
    <property type="protein sequence ID" value="QNH61452.1"/>
    <property type="molecule type" value="Genomic_DNA"/>
</dbReference>
<dbReference type="SUPFAM" id="SSF51064">
    <property type="entry name" value="Head domain of nucleotide exchange factor GrpE"/>
    <property type="match status" value="1"/>
</dbReference>
<keyword evidence="3" id="KW-0963">Cytoplasm</keyword>
<evidence type="ECO:0000313" key="8">
    <source>
        <dbReference type="Proteomes" id="UP000515489"/>
    </source>
</evidence>
<comment type="similarity">
    <text evidence="1 3 5">Belongs to the GrpE family.</text>
</comment>